<dbReference type="PANTHER" id="PTHR30483:SF6">
    <property type="entry name" value="PERIPLASMIC BINDING PROTEIN OF ABC TRANSPORTER FOR NATURAL AMINO ACIDS"/>
    <property type="match status" value="1"/>
</dbReference>
<dbReference type="InterPro" id="IPR006311">
    <property type="entry name" value="TAT_signal"/>
</dbReference>
<comment type="similarity">
    <text evidence="1">Belongs to the leucine-binding protein family.</text>
</comment>
<organism evidence="5 6">
    <name type="scientific">Ideonella paludis</name>
    <dbReference type="NCBI Taxonomy" id="1233411"/>
    <lineage>
        <taxon>Bacteria</taxon>
        <taxon>Pseudomonadati</taxon>
        <taxon>Pseudomonadota</taxon>
        <taxon>Betaproteobacteria</taxon>
        <taxon>Burkholderiales</taxon>
        <taxon>Sphaerotilaceae</taxon>
        <taxon>Ideonella</taxon>
    </lineage>
</organism>
<dbReference type="RefSeq" id="WP_210805529.1">
    <property type="nucleotide sequence ID" value="NZ_JAGQDG010000001.1"/>
</dbReference>
<evidence type="ECO:0000256" key="2">
    <source>
        <dbReference type="ARBA" id="ARBA00022729"/>
    </source>
</evidence>
<dbReference type="Proteomes" id="UP000672097">
    <property type="component" value="Unassembled WGS sequence"/>
</dbReference>
<dbReference type="EMBL" id="JAGQDG010000001">
    <property type="protein sequence ID" value="MBQ0934034.1"/>
    <property type="molecule type" value="Genomic_DNA"/>
</dbReference>
<dbReference type="PROSITE" id="PS51318">
    <property type="entry name" value="TAT"/>
    <property type="match status" value="1"/>
</dbReference>
<dbReference type="InterPro" id="IPR028082">
    <property type="entry name" value="Peripla_BP_I"/>
</dbReference>
<evidence type="ECO:0000256" key="3">
    <source>
        <dbReference type="SAM" id="SignalP"/>
    </source>
</evidence>
<reference evidence="5 6" key="1">
    <citation type="submission" date="2021-04" db="EMBL/GenBank/DDBJ databases">
        <title>The genome sequence of type strain Ideonella paludis KCTC 32238.</title>
        <authorList>
            <person name="Liu Y."/>
        </authorList>
    </citation>
    <scope>NUCLEOTIDE SEQUENCE [LARGE SCALE GENOMIC DNA]</scope>
    <source>
        <strain evidence="5 6">KCTC 32238</strain>
    </source>
</reference>
<dbReference type="SUPFAM" id="SSF53822">
    <property type="entry name" value="Periplasmic binding protein-like I"/>
    <property type="match status" value="1"/>
</dbReference>
<evidence type="ECO:0000259" key="4">
    <source>
        <dbReference type="Pfam" id="PF13458"/>
    </source>
</evidence>
<dbReference type="InterPro" id="IPR028081">
    <property type="entry name" value="Leu-bd"/>
</dbReference>
<dbReference type="InterPro" id="IPR051010">
    <property type="entry name" value="BCAA_transport"/>
</dbReference>
<feature type="signal peptide" evidence="3">
    <location>
        <begin position="1"/>
        <end position="24"/>
    </location>
</feature>
<protein>
    <submittedName>
        <fullName evidence="5">ABC transporter substrate-binding protein</fullName>
    </submittedName>
</protein>
<evidence type="ECO:0000313" key="6">
    <source>
        <dbReference type="Proteomes" id="UP000672097"/>
    </source>
</evidence>
<feature type="domain" description="Leucine-binding protein" evidence="4">
    <location>
        <begin position="50"/>
        <end position="353"/>
    </location>
</feature>
<dbReference type="Pfam" id="PF13458">
    <property type="entry name" value="Peripla_BP_6"/>
    <property type="match status" value="1"/>
</dbReference>
<evidence type="ECO:0000313" key="5">
    <source>
        <dbReference type="EMBL" id="MBQ0934034.1"/>
    </source>
</evidence>
<dbReference type="PANTHER" id="PTHR30483">
    <property type="entry name" value="LEUCINE-SPECIFIC-BINDING PROTEIN"/>
    <property type="match status" value="1"/>
</dbReference>
<keyword evidence="2 3" id="KW-0732">Signal</keyword>
<accession>A0ABS5DSK0</accession>
<dbReference type="Gene3D" id="3.40.50.2300">
    <property type="match status" value="2"/>
</dbReference>
<sequence length="381" mass="40647">MSSSRRHWLRFGLAAAACPRAGLAAPEGATQAPRNAVVVGQTLSLDAGRNASAVAVRQGIETALQVVRLNGGIRGRPLWLRTLDDQGDPEKATQNAQRLAADGALLLFAPLGDRCASAVLAEARRSQTPLMAPLSGLARFYEAAPSGVYPVRASAAAECEALWRQAKALGMKRLATLHLDDEWGQSLRDDARTTALSLSLAQPMSLSVTPGSPAQALSPLLERARTADVVLLLTGGPAAAEFVRQARRQGLRAVIMGLSSTATELLQPLGAEAYGLQFSQVVPSPWSTSLLWVQQYQAAFKATFRGQHLSHLSLEAYVSTLALAEALRVAGPQPTRDGLRAALSNHSVELDGFSSHYLDAEPRGSRYVDIALVGHEGRWRQ</sequence>
<proteinExistence type="inferred from homology"/>
<comment type="caution">
    <text evidence="5">The sequence shown here is derived from an EMBL/GenBank/DDBJ whole genome shotgun (WGS) entry which is preliminary data.</text>
</comment>
<gene>
    <name evidence="5" type="ORF">KAK11_01755</name>
</gene>
<name>A0ABS5DSK0_9BURK</name>
<keyword evidence="6" id="KW-1185">Reference proteome</keyword>
<feature type="chain" id="PRO_5045875379" evidence="3">
    <location>
        <begin position="25"/>
        <end position="381"/>
    </location>
</feature>
<evidence type="ECO:0000256" key="1">
    <source>
        <dbReference type="ARBA" id="ARBA00010062"/>
    </source>
</evidence>